<feature type="signal peptide" evidence="1">
    <location>
        <begin position="1"/>
        <end position="24"/>
    </location>
</feature>
<evidence type="ECO:0000256" key="1">
    <source>
        <dbReference type="SAM" id="SignalP"/>
    </source>
</evidence>
<evidence type="ECO:0000313" key="2">
    <source>
        <dbReference type="EMBL" id="HIT43199.1"/>
    </source>
</evidence>
<dbReference type="Proteomes" id="UP000886860">
    <property type="component" value="Unassembled WGS sequence"/>
</dbReference>
<comment type="caution">
    <text evidence="2">The sequence shown here is derived from an EMBL/GenBank/DDBJ whole genome shotgun (WGS) entry which is preliminary data.</text>
</comment>
<name>A0A9D1GMV3_9FIRM</name>
<reference evidence="2" key="2">
    <citation type="journal article" date="2021" name="PeerJ">
        <title>Extensive microbial diversity within the chicken gut microbiome revealed by metagenomics and culture.</title>
        <authorList>
            <person name="Gilroy R."/>
            <person name="Ravi A."/>
            <person name="Getino M."/>
            <person name="Pursley I."/>
            <person name="Horton D.L."/>
            <person name="Alikhan N.F."/>
            <person name="Baker D."/>
            <person name="Gharbi K."/>
            <person name="Hall N."/>
            <person name="Watson M."/>
            <person name="Adriaenssens E.M."/>
            <person name="Foster-Nyarko E."/>
            <person name="Jarju S."/>
            <person name="Secka A."/>
            <person name="Antonio M."/>
            <person name="Oren A."/>
            <person name="Chaudhuri R.R."/>
            <person name="La Ragione R."/>
            <person name="Hildebrand F."/>
            <person name="Pallen M.J."/>
        </authorList>
    </citation>
    <scope>NUCLEOTIDE SEQUENCE</scope>
    <source>
        <strain evidence="2">CHK123-3438</strain>
    </source>
</reference>
<proteinExistence type="predicted"/>
<gene>
    <name evidence="2" type="ORF">IAB60_14075</name>
</gene>
<evidence type="ECO:0000313" key="3">
    <source>
        <dbReference type="Proteomes" id="UP000886860"/>
    </source>
</evidence>
<organism evidence="2 3">
    <name type="scientific">Candidatus Caccovicinus merdipullorum</name>
    <dbReference type="NCBI Taxonomy" id="2840724"/>
    <lineage>
        <taxon>Bacteria</taxon>
        <taxon>Bacillati</taxon>
        <taxon>Bacillota</taxon>
        <taxon>Clostridia</taxon>
        <taxon>Eubacteriales</taxon>
        <taxon>Candidatus Caccovicinus</taxon>
    </lineage>
</organism>
<protein>
    <submittedName>
        <fullName evidence="2">Uncharacterized protein</fullName>
    </submittedName>
</protein>
<sequence>MNKGIKLVASVLIGCSLLCSNVFASESDIWQQVAQQQTIGENSKLLPQGANIAKNINIEPKGRYIASSGVS</sequence>
<keyword evidence="1" id="KW-0732">Signal</keyword>
<dbReference type="AlphaFoldDB" id="A0A9D1GMV3"/>
<accession>A0A9D1GMV3</accession>
<dbReference type="EMBL" id="DVKS01000231">
    <property type="protein sequence ID" value="HIT43199.1"/>
    <property type="molecule type" value="Genomic_DNA"/>
</dbReference>
<feature type="chain" id="PRO_5039722133" evidence="1">
    <location>
        <begin position="25"/>
        <end position="71"/>
    </location>
</feature>
<feature type="non-terminal residue" evidence="2">
    <location>
        <position position="71"/>
    </location>
</feature>
<reference evidence="2" key="1">
    <citation type="submission" date="2020-10" db="EMBL/GenBank/DDBJ databases">
        <authorList>
            <person name="Gilroy R."/>
        </authorList>
    </citation>
    <scope>NUCLEOTIDE SEQUENCE</scope>
    <source>
        <strain evidence="2">CHK123-3438</strain>
    </source>
</reference>